<feature type="compositionally biased region" description="Polar residues" evidence="1">
    <location>
        <begin position="148"/>
        <end position="173"/>
    </location>
</feature>
<keyword evidence="2" id="KW-0732">Signal</keyword>
<sequence>MKLASITTTVISVWSVYASVIPRDVNQLRAHDRQITFNKNFNNAGNSFVPNSVTTYAKSWNQNYETYKLHSLLHRPALQENDETKSKNVDNLKKQKDPNFDTTKISLNARDNSGNNNGDKEDSSFQPIQRSPSKTHKDLHLTRRDGTAHSNKNQADNGLYIINTSTRVSRNKPSSTVAAKSSSSRRVKGKNSTRPSSKCISPLGAGFKIPDFNGTSAGAPNSTLSGKSKSSPSQDFTNESGIRPISCAVLGITVALAWSTYML</sequence>
<feature type="compositionally biased region" description="Basic and acidic residues" evidence="1">
    <location>
        <begin position="82"/>
        <end position="99"/>
    </location>
</feature>
<evidence type="ECO:0000256" key="1">
    <source>
        <dbReference type="SAM" id="MobiDB-lite"/>
    </source>
</evidence>
<keyword evidence="4" id="KW-1185">Reference proteome</keyword>
<name>A0A0J9XKS4_GEOCN</name>
<protein>
    <submittedName>
        <fullName evidence="3">Uncharacterized protein</fullName>
    </submittedName>
</protein>
<feature type="compositionally biased region" description="Low complexity" evidence="1">
    <location>
        <begin position="222"/>
        <end position="233"/>
    </location>
</feature>
<reference evidence="3" key="1">
    <citation type="submission" date="2014-03" db="EMBL/GenBank/DDBJ databases">
        <authorList>
            <person name="Casaregola S."/>
        </authorList>
    </citation>
    <scope>NUCLEOTIDE SEQUENCE [LARGE SCALE GENOMIC DNA]</scope>
    <source>
        <strain evidence="3">CLIB 918</strain>
    </source>
</reference>
<evidence type="ECO:0000313" key="4">
    <source>
        <dbReference type="Proteomes" id="UP000242525"/>
    </source>
</evidence>
<feature type="chain" id="PRO_5005325891" evidence="2">
    <location>
        <begin position="19"/>
        <end position="263"/>
    </location>
</feature>
<organism evidence="3 4">
    <name type="scientific">Geotrichum candidum</name>
    <name type="common">Oospora lactis</name>
    <name type="synonym">Dipodascus geotrichum</name>
    <dbReference type="NCBI Taxonomy" id="1173061"/>
    <lineage>
        <taxon>Eukaryota</taxon>
        <taxon>Fungi</taxon>
        <taxon>Dikarya</taxon>
        <taxon>Ascomycota</taxon>
        <taxon>Saccharomycotina</taxon>
        <taxon>Dipodascomycetes</taxon>
        <taxon>Dipodascales</taxon>
        <taxon>Dipodascaceae</taxon>
        <taxon>Geotrichum</taxon>
    </lineage>
</organism>
<proteinExistence type="predicted"/>
<evidence type="ECO:0000256" key="2">
    <source>
        <dbReference type="SAM" id="SignalP"/>
    </source>
</evidence>
<gene>
    <name evidence="3" type="ORF">BN980_GECA32s01066g</name>
</gene>
<dbReference type="EMBL" id="CCBN010000028">
    <property type="protein sequence ID" value="CDO58006.1"/>
    <property type="molecule type" value="Genomic_DNA"/>
</dbReference>
<dbReference type="AlphaFoldDB" id="A0A0J9XKS4"/>
<dbReference type="Proteomes" id="UP000242525">
    <property type="component" value="Unassembled WGS sequence"/>
</dbReference>
<feature type="signal peptide" evidence="2">
    <location>
        <begin position="1"/>
        <end position="18"/>
    </location>
</feature>
<feature type="region of interest" description="Disordered" evidence="1">
    <location>
        <begin position="78"/>
        <end position="237"/>
    </location>
</feature>
<evidence type="ECO:0000313" key="3">
    <source>
        <dbReference type="EMBL" id="CDO58006.1"/>
    </source>
</evidence>
<accession>A0A0J9XKS4</accession>
<comment type="caution">
    <text evidence="3">The sequence shown here is derived from an EMBL/GenBank/DDBJ whole genome shotgun (WGS) entry which is preliminary data.</text>
</comment>
<feature type="compositionally biased region" description="Basic and acidic residues" evidence="1">
    <location>
        <begin position="135"/>
        <end position="147"/>
    </location>
</feature>
<feature type="compositionally biased region" description="Polar residues" evidence="1">
    <location>
        <begin position="100"/>
        <end position="117"/>
    </location>
</feature>